<protein>
    <submittedName>
        <fullName evidence="2">Uncharacterized protein</fullName>
    </submittedName>
</protein>
<dbReference type="Pfam" id="PF24432">
    <property type="entry name" value="DUF7555"/>
    <property type="match status" value="1"/>
</dbReference>
<dbReference type="EMBL" id="JBHSXQ010000004">
    <property type="protein sequence ID" value="MFC6906079.1"/>
    <property type="molecule type" value="Genomic_DNA"/>
</dbReference>
<dbReference type="Proteomes" id="UP001596312">
    <property type="component" value="Unassembled WGS sequence"/>
</dbReference>
<sequence length="147" mass="15702">MDRDSLAARLRTAALVCVDAVAYALITTAAAIAVALVVAAATGGGLVRAKTVLFLIGFLLMAYATVRLWPSSPEELREDARDRQRAIASESAPERTRFQTLVAASPPLRWLPAPPPIRRIDPAGKLFLGSLFILLASYLMETALGIA</sequence>
<feature type="transmembrane region" description="Helical" evidence="1">
    <location>
        <begin position="52"/>
        <end position="69"/>
    </location>
</feature>
<gene>
    <name evidence="2" type="ORF">ACFQGH_12850</name>
</gene>
<feature type="transmembrane region" description="Helical" evidence="1">
    <location>
        <begin position="12"/>
        <end position="40"/>
    </location>
</feature>
<evidence type="ECO:0000313" key="2">
    <source>
        <dbReference type="EMBL" id="MFC6906079.1"/>
    </source>
</evidence>
<keyword evidence="1" id="KW-0812">Transmembrane</keyword>
<dbReference type="InterPro" id="IPR055977">
    <property type="entry name" value="DUF7555"/>
</dbReference>
<evidence type="ECO:0000256" key="1">
    <source>
        <dbReference type="SAM" id="Phobius"/>
    </source>
</evidence>
<evidence type="ECO:0000313" key="3">
    <source>
        <dbReference type="Proteomes" id="UP001596312"/>
    </source>
</evidence>
<keyword evidence="1" id="KW-1133">Transmembrane helix</keyword>
<keyword evidence="3" id="KW-1185">Reference proteome</keyword>
<accession>A0ABD5V4V2</accession>
<reference evidence="2 3" key="1">
    <citation type="journal article" date="2019" name="Int. J. Syst. Evol. Microbiol.">
        <title>The Global Catalogue of Microorganisms (GCM) 10K type strain sequencing project: providing services to taxonomists for standard genome sequencing and annotation.</title>
        <authorList>
            <consortium name="The Broad Institute Genomics Platform"/>
            <consortium name="The Broad Institute Genome Sequencing Center for Infectious Disease"/>
            <person name="Wu L."/>
            <person name="Ma J."/>
        </authorList>
    </citation>
    <scope>NUCLEOTIDE SEQUENCE [LARGE SCALE GENOMIC DNA]</scope>
    <source>
        <strain evidence="2 3">CGMCC 1.3240</strain>
    </source>
</reference>
<feature type="transmembrane region" description="Helical" evidence="1">
    <location>
        <begin position="126"/>
        <end position="146"/>
    </location>
</feature>
<dbReference type="AlphaFoldDB" id="A0ABD5V4V2"/>
<organism evidence="2 3">
    <name type="scientific">Halalkalicoccus tibetensis</name>
    <dbReference type="NCBI Taxonomy" id="175632"/>
    <lineage>
        <taxon>Archaea</taxon>
        <taxon>Methanobacteriati</taxon>
        <taxon>Methanobacteriota</taxon>
        <taxon>Stenosarchaea group</taxon>
        <taxon>Halobacteria</taxon>
        <taxon>Halobacteriales</taxon>
        <taxon>Halococcaceae</taxon>
        <taxon>Halalkalicoccus</taxon>
    </lineage>
</organism>
<dbReference type="RefSeq" id="WP_340604629.1">
    <property type="nucleotide sequence ID" value="NZ_JBBMXV010000004.1"/>
</dbReference>
<name>A0ABD5V4V2_9EURY</name>
<comment type="caution">
    <text evidence="2">The sequence shown here is derived from an EMBL/GenBank/DDBJ whole genome shotgun (WGS) entry which is preliminary data.</text>
</comment>
<keyword evidence="1" id="KW-0472">Membrane</keyword>
<proteinExistence type="predicted"/>